<evidence type="ECO:0000259" key="2">
    <source>
        <dbReference type="Pfam" id="PF02543"/>
    </source>
</evidence>
<dbReference type="Gene3D" id="3.90.870.20">
    <property type="entry name" value="Carbamoyltransferase, C-terminal domain"/>
    <property type="match status" value="1"/>
</dbReference>
<dbReference type="InterPro" id="IPR003696">
    <property type="entry name" value="Carbtransf_dom"/>
</dbReference>
<dbReference type="InterPro" id="IPR031730">
    <property type="entry name" value="Carbam_trans_C"/>
</dbReference>
<sequence>MHTLGINAAYHDCSAALVRDGQVIAAAEEERFTHIKHGKRPLPFTTWQLPFHAIDYCLAEAGLRLADVDHIAYAFDPWLLPEARHGADITLPLEPSAQRGPTRSASPWDPLFLSYIANAPRQLASGAPHHLQARFKGVDTAHVQARWRFVEHHLAHEASAYLSAPFDEAAVLTMDGRGEIATTSYGVFRDGRYQRLKQVDLPHSLGLLYEEVTDYLGFLRSSDEYKVMALASYGEPRYLDEFRQILRADGEGGYTVAAPELVRRFGAPRARGGPLEQRHYDIAHSLQKVLEETVAGMVRWLHAASGARHLCMAGGVALNCVLNARVLRDGPFEDVWVQPAAGDAGTALGAALWLDRELAPRPAARWVMHHAYLGPAQDDDEIRAFLDRAKLPYRRMENVAEEVAERLARGEIVGWHQGRMEFGPRALGARSILASPIDPDMQARLNDIKDREDFRPVAPAVMQEHAHEWFAAVRPGEIVAPFMLFVFDVLDDKAARIPAVRHVDGTARVQTVRRDQHPLYYELLAAFYRRTGVPVLVNTSFNTRGEPVVCTPRDSIECFWTSPLDVLAIGSFLLEKRR</sequence>
<dbReference type="InterPro" id="IPR043129">
    <property type="entry name" value="ATPase_NBD"/>
</dbReference>
<feature type="domain" description="Carbamoyltransferase" evidence="2">
    <location>
        <begin position="2"/>
        <end position="352"/>
    </location>
</feature>
<dbReference type="Pfam" id="PF16861">
    <property type="entry name" value="Carbam_trans_C"/>
    <property type="match status" value="1"/>
</dbReference>
<accession>A0A556AF48</accession>
<dbReference type="GO" id="GO:0016740">
    <property type="term" value="F:transferase activity"/>
    <property type="evidence" value="ECO:0007669"/>
    <property type="project" value="UniProtKB-KW"/>
</dbReference>
<gene>
    <name evidence="4" type="ORF">FOZ76_18055</name>
</gene>
<dbReference type="CDD" id="cd24098">
    <property type="entry name" value="ASKHA_NBD_TobZ_N"/>
    <property type="match status" value="1"/>
</dbReference>
<evidence type="ECO:0000313" key="5">
    <source>
        <dbReference type="Proteomes" id="UP000318405"/>
    </source>
</evidence>
<organism evidence="4 5">
    <name type="scientific">Verticiella sediminum</name>
    <dbReference type="NCBI Taxonomy" id="1247510"/>
    <lineage>
        <taxon>Bacteria</taxon>
        <taxon>Pseudomonadati</taxon>
        <taxon>Pseudomonadota</taxon>
        <taxon>Betaproteobacteria</taxon>
        <taxon>Burkholderiales</taxon>
        <taxon>Alcaligenaceae</taxon>
        <taxon>Verticiella</taxon>
    </lineage>
</organism>
<evidence type="ECO:0000256" key="1">
    <source>
        <dbReference type="ARBA" id="ARBA00006129"/>
    </source>
</evidence>
<keyword evidence="4" id="KW-0808">Transferase</keyword>
<reference evidence="4 5" key="1">
    <citation type="submission" date="2019-07" db="EMBL/GenBank/DDBJ databases">
        <title>Qingshengfaniella alkalisoli gen. nov., sp. nov., isolated from saline soil.</title>
        <authorList>
            <person name="Xu L."/>
            <person name="Huang X.-X."/>
            <person name="Sun J.-Q."/>
        </authorList>
    </citation>
    <scope>NUCLEOTIDE SEQUENCE [LARGE SCALE GENOMIC DNA]</scope>
    <source>
        <strain evidence="4 5">DSM 27279</strain>
    </source>
</reference>
<dbReference type="EMBL" id="VLTJ01000035">
    <property type="protein sequence ID" value="TSH91512.1"/>
    <property type="molecule type" value="Genomic_DNA"/>
</dbReference>
<evidence type="ECO:0000313" key="4">
    <source>
        <dbReference type="EMBL" id="TSH91512.1"/>
    </source>
</evidence>
<evidence type="ECO:0000259" key="3">
    <source>
        <dbReference type="Pfam" id="PF16861"/>
    </source>
</evidence>
<proteinExistence type="inferred from homology"/>
<dbReference type="OrthoDB" id="9780777at2"/>
<dbReference type="Gene3D" id="3.30.420.40">
    <property type="match status" value="2"/>
</dbReference>
<dbReference type="InterPro" id="IPR038152">
    <property type="entry name" value="Carbam_trans_C_sf"/>
</dbReference>
<dbReference type="PANTHER" id="PTHR34847">
    <property type="entry name" value="NODULATION PROTEIN U"/>
    <property type="match status" value="1"/>
</dbReference>
<name>A0A556AF48_9BURK</name>
<dbReference type="AlphaFoldDB" id="A0A556AF48"/>
<comment type="similarity">
    <text evidence="1">Belongs to the NodU/CmcH family.</text>
</comment>
<keyword evidence="5" id="KW-1185">Reference proteome</keyword>
<protein>
    <submittedName>
        <fullName evidence="4">Carbamoyltransferase</fullName>
    </submittedName>
</protein>
<dbReference type="PANTHER" id="PTHR34847:SF1">
    <property type="entry name" value="NODULATION PROTEIN U"/>
    <property type="match status" value="1"/>
</dbReference>
<feature type="domain" description="Carbamoyltransferase C-terminal" evidence="3">
    <location>
        <begin position="404"/>
        <end position="576"/>
    </location>
</feature>
<dbReference type="RefSeq" id="WP_143949685.1">
    <property type="nucleotide sequence ID" value="NZ_BAABMB010000006.1"/>
</dbReference>
<dbReference type="InterPro" id="IPR051338">
    <property type="entry name" value="NodU/CmcH_Carbamoyltrnsfr"/>
</dbReference>
<dbReference type="Pfam" id="PF02543">
    <property type="entry name" value="Carbam_trans_N"/>
    <property type="match status" value="1"/>
</dbReference>
<dbReference type="Proteomes" id="UP000318405">
    <property type="component" value="Unassembled WGS sequence"/>
</dbReference>
<dbReference type="SUPFAM" id="SSF53067">
    <property type="entry name" value="Actin-like ATPase domain"/>
    <property type="match status" value="1"/>
</dbReference>
<comment type="caution">
    <text evidence="4">The sequence shown here is derived from an EMBL/GenBank/DDBJ whole genome shotgun (WGS) entry which is preliminary data.</text>
</comment>